<reference evidence="1 2" key="1">
    <citation type="submission" date="2018-10" db="EMBL/GenBank/DDBJ databases">
        <authorList>
            <person name="Zhang X."/>
        </authorList>
    </citation>
    <scope>NUCLEOTIDE SEQUENCE [LARGE SCALE GENOMIC DNA]</scope>
    <source>
        <strain evidence="1 2">SK-G1</strain>
    </source>
</reference>
<dbReference type="Pfam" id="PF06545">
    <property type="entry name" value="AllG"/>
    <property type="match status" value="1"/>
</dbReference>
<evidence type="ECO:0000313" key="1">
    <source>
        <dbReference type="EMBL" id="AYO30187.1"/>
    </source>
</evidence>
<dbReference type="RefSeq" id="WP_122014433.1">
    <property type="nucleotide sequence ID" value="NZ_CP033169.1"/>
</dbReference>
<accession>A0A3G2R5P7</accession>
<dbReference type="AlphaFoldDB" id="A0A3G2R5P7"/>
<keyword evidence="2" id="KW-1185">Reference proteome</keyword>
<dbReference type="EMBL" id="CP033169">
    <property type="protein sequence ID" value="AYO30187.1"/>
    <property type="molecule type" value="Genomic_DNA"/>
</dbReference>
<gene>
    <name evidence="1" type="ORF">D2962_05770</name>
</gene>
<organism evidence="1 2">
    <name type="scientific">Biomaibacter acetigenes</name>
    <dbReference type="NCBI Taxonomy" id="2316383"/>
    <lineage>
        <taxon>Bacteria</taxon>
        <taxon>Bacillati</taxon>
        <taxon>Bacillota</taxon>
        <taxon>Clostridia</taxon>
        <taxon>Thermosediminibacterales</taxon>
        <taxon>Tepidanaerobacteraceae</taxon>
        <taxon>Biomaibacter</taxon>
    </lineage>
</organism>
<protein>
    <submittedName>
        <fullName evidence="1">DUF1116 domain-containing protein</fullName>
    </submittedName>
</protein>
<dbReference type="InterPro" id="IPR024033">
    <property type="entry name" value="OXTCase_su_AllG_h-dom"/>
</dbReference>
<evidence type="ECO:0000313" key="2">
    <source>
        <dbReference type="Proteomes" id="UP000280960"/>
    </source>
</evidence>
<name>A0A3G2R5P7_9FIRM</name>
<dbReference type="InterPro" id="IPR009499">
    <property type="entry name" value="AllG-like"/>
</dbReference>
<proteinExistence type="predicted"/>
<dbReference type="Proteomes" id="UP000280960">
    <property type="component" value="Chromosome"/>
</dbReference>
<sequence>MDRRQANEEALKRMQDSEPFLVGMGQAKDVIPGMKKNLITHAGPPIEWERMCGPMKGAVIGALIYEGLAKDEEEAKKLAASGEIEFEPNHHHQAVGPMAGVTSASMPVYIIQNRKYGNYAYVNMNEGLGRCLRFGAYSDDVINRLKWMEKVLYPILKEAIELSGGIDMKSIVIQALQMGDDCHNRNKAATAIFTKQIAPYIAKTGASKEEISEVFKFINGNDHFTINITMAMCKSIADAAHNIKGSTIVTAMARNGVEFGIRVSGLGDKWFTAPANTPKGLFFPGFTQEDANPDIGDSTITETVGIGGFAMAGAPAIVQFVGGTPKDAINFTLEMYEITSAENKNFKIPTLDFRGTPTGIDLLKVLETGIVPRINTGMAHKDPGVGQVGAGLVTAPMDCFKKAARYMVENRL</sequence>
<dbReference type="Gene3D" id="3.90.1700.10">
    <property type="entry name" value="v583 domain like"/>
    <property type="match status" value="1"/>
</dbReference>
<dbReference type="Gene3D" id="1.10.10.660">
    <property type="entry name" value="conserved protein of unknown function from Enterococcus faecalis V583"/>
    <property type="match status" value="1"/>
</dbReference>
<dbReference type="KEGG" id="bacg:D2962_05770"/>
<dbReference type="Gene3D" id="3.90.1710.10">
    <property type="entry name" value="Enterococcus faecalis V583 domain"/>
    <property type="match status" value="1"/>
</dbReference>